<dbReference type="InterPro" id="IPR020471">
    <property type="entry name" value="AKR"/>
</dbReference>
<dbReference type="InterPro" id="IPR050523">
    <property type="entry name" value="AKR_Detox_Biosynth"/>
</dbReference>
<dbReference type="SUPFAM" id="SSF51430">
    <property type="entry name" value="NAD(P)-linked oxidoreductase"/>
    <property type="match status" value="1"/>
</dbReference>
<dbReference type="Pfam" id="PF00248">
    <property type="entry name" value="Aldo_ket_red"/>
    <property type="match status" value="1"/>
</dbReference>
<keyword evidence="3" id="KW-1185">Reference proteome</keyword>
<dbReference type="PRINTS" id="PR00069">
    <property type="entry name" value="ALDKETRDTASE"/>
</dbReference>
<evidence type="ECO:0000259" key="1">
    <source>
        <dbReference type="Pfam" id="PF00248"/>
    </source>
</evidence>
<dbReference type="PANTHER" id="PTHR43364:SF18">
    <property type="entry name" value="OXIDOREDUCTASE"/>
    <property type="match status" value="1"/>
</dbReference>
<reference evidence="2 3" key="1">
    <citation type="submission" date="2024-09" db="EMBL/GenBank/DDBJ databases">
        <authorList>
            <person name="Ruan L."/>
        </authorList>
    </citation>
    <scope>NUCLEOTIDE SEQUENCE [LARGE SCALE GENOMIC DNA]</scope>
    <source>
        <strain evidence="2 3">D33</strain>
    </source>
</reference>
<gene>
    <name evidence="2" type="ORF">ACE3NQ_21560</name>
</gene>
<evidence type="ECO:0000313" key="2">
    <source>
        <dbReference type="EMBL" id="MFB5683508.1"/>
    </source>
</evidence>
<dbReference type="Proteomes" id="UP001580407">
    <property type="component" value="Unassembled WGS sequence"/>
</dbReference>
<comment type="caution">
    <text evidence="2">The sequence shown here is derived from an EMBL/GenBank/DDBJ whole genome shotgun (WGS) entry which is preliminary data.</text>
</comment>
<dbReference type="InterPro" id="IPR036812">
    <property type="entry name" value="NAD(P)_OxRdtase_dom_sf"/>
</dbReference>
<name>A0ABV5BCS7_9BACL</name>
<dbReference type="EMBL" id="JBHILM010000027">
    <property type="protein sequence ID" value="MFB5683508.1"/>
    <property type="molecule type" value="Genomic_DNA"/>
</dbReference>
<dbReference type="InterPro" id="IPR023210">
    <property type="entry name" value="NADP_OxRdtase_dom"/>
</dbReference>
<feature type="domain" description="NADP-dependent oxidoreductase" evidence="1">
    <location>
        <begin position="15"/>
        <end position="317"/>
    </location>
</feature>
<sequence>MKYNLLGNTGLLVSELCLGTMTFGGKDPMSAAMGAIDYETAERLVHEALGAGINFFDTANVYGGGESEEMLGRSLKGKRHEVVIATKSGFRMGPGPNQVGLSRVHIMQQVEESLKRLGTDYIDLYQIHRPDPLTDWEEILRTLDELVHSGKVRYTGCSNLQGWQIMKANGISRQLGMHSFKSSQSYYSLAGRDVERDIIPVLQDQKMGLLVWSPMAGGFLSGKYTRENQGGAEDRRSKFDFPPVDREKGYDIIDVLQGIAAARETTAARIALAWLLNQPAVTSVIIGAKRSDQLQDNLGASGMVLSGDELSRLEEISRLKPEYPLWNPLAYTEDRYPGTV</sequence>
<dbReference type="CDD" id="cd19091">
    <property type="entry name" value="AKR_PsAKR"/>
    <property type="match status" value="1"/>
</dbReference>
<organism evidence="2 3">
    <name type="scientific">Paenibacillus terreus</name>
    <dbReference type="NCBI Taxonomy" id="1387834"/>
    <lineage>
        <taxon>Bacteria</taxon>
        <taxon>Bacillati</taxon>
        <taxon>Bacillota</taxon>
        <taxon>Bacilli</taxon>
        <taxon>Bacillales</taxon>
        <taxon>Paenibacillaceae</taxon>
        <taxon>Paenibacillus</taxon>
    </lineage>
</organism>
<dbReference type="Gene3D" id="3.20.20.100">
    <property type="entry name" value="NADP-dependent oxidoreductase domain"/>
    <property type="match status" value="1"/>
</dbReference>
<dbReference type="RefSeq" id="WP_375527234.1">
    <property type="nucleotide sequence ID" value="NZ_JBHILM010000027.1"/>
</dbReference>
<protein>
    <submittedName>
        <fullName evidence="2">Aldo/keto reductase</fullName>
    </submittedName>
</protein>
<evidence type="ECO:0000313" key="3">
    <source>
        <dbReference type="Proteomes" id="UP001580407"/>
    </source>
</evidence>
<proteinExistence type="predicted"/>
<accession>A0ABV5BCS7</accession>
<dbReference type="PANTHER" id="PTHR43364">
    <property type="entry name" value="NADH-SPECIFIC METHYLGLYOXAL REDUCTASE-RELATED"/>
    <property type="match status" value="1"/>
</dbReference>